<reference evidence="2 3" key="2">
    <citation type="submission" date="2018-11" db="EMBL/GenBank/DDBJ databases">
        <authorList>
            <consortium name="Pathogen Informatics"/>
        </authorList>
    </citation>
    <scope>NUCLEOTIDE SEQUENCE [LARGE SCALE GENOMIC DNA]</scope>
</reference>
<accession>A0A0R3RBG5</accession>
<dbReference type="STRING" id="42155.A0A0R3RBG5"/>
<dbReference type="EMBL" id="UZAG01022450">
    <property type="protein sequence ID" value="VDO53693.1"/>
    <property type="molecule type" value="Genomic_DNA"/>
</dbReference>
<reference evidence="4" key="1">
    <citation type="submission" date="2017-02" db="UniProtKB">
        <authorList>
            <consortium name="WormBaseParasite"/>
        </authorList>
    </citation>
    <scope>IDENTIFICATION</scope>
</reference>
<dbReference type="Proteomes" id="UP000280834">
    <property type="component" value="Unassembled WGS sequence"/>
</dbReference>
<evidence type="ECO:0000313" key="3">
    <source>
        <dbReference type="Proteomes" id="UP000280834"/>
    </source>
</evidence>
<keyword evidence="3" id="KW-1185">Reference proteome</keyword>
<proteinExistence type="predicted"/>
<evidence type="ECO:0000256" key="1">
    <source>
        <dbReference type="SAM" id="SignalP"/>
    </source>
</evidence>
<gene>
    <name evidence="2" type="ORF">BTMF_LOCUS15351</name>
</gene>
<dbReference type="AlphaFoldDB" id="A0A0R3RBG5"/>
<sequence length="90" mass="10238">MIDLLFPLFFTHVIYSAHVSLLFNYITPHNCSNTTAYFDSLNFQCRNCNGDSIASFNHLYCICPSGTIQISDGTCQKCQQGKCNFCFILY</sequence>
<name>A0A0R3RBG5_9BILA</name>
<evidence type="ECO:0000313" key="2">
    <source>
        <dbReference type="EMBL" id="VDO53693.1"/>
    </source>
</evidence>
<keyword evidence="1" id="KW-0732">Signal</keyword>
<feature type="signal peptide" evidence="1">
    <location>
        <begin position="1"/>
        <end position="16"/>
    </location>
</feature>
<dbReference type="WBParaSite" id="BTMF_0001738401-mRNA-1">
    <property type="protein sequence ID" value="BTMF_0001738401-mRNA-1"/>
    <property type="gene ID" value="BTMF_0001738401"/>
</dbReference>
<organism evidence="4">
    <name type="scientific">Brugia timori</name>
    <dbReference type="NCBI Taxonomy" id="42155"/>
    <lineage>
        <taxon>Eukaryota</taxon>
        <taxon>Metazoa</taxon>
        <taxon>Ecdysozoa</taxon>
        <taxon>Nematoda</taxon>
        <taxon>Chromadorea</taxon>
        <taxon>Rhabditida</taxon>
        <taxon>Spirurina</taxon>
        <taxon>Spiruromorpha</taxon>
        <taxon>Filarioidea</taxon>
        <taxon>Onchocercidae</taxon>
        <taxon>Brugia</taxon>
    </lineage>
</organism>
<feature type="chain" id="PRO_5043131097" evidence="1">
    <location>
        <begin position="17"/>
        <end position="90"/>
    </location>
</feature>
<protein>
    <submittedName>
        <fullName evidence="4">Laminin EGF-like domain-containing protein</fullName>
    </submittedName>
</protein>
<evidence type="ECO:0000313" key="4">
    <source>
        <dbReference type="WBParaSite" id="BTMF_0001738401-mRNA-1"/>
    </source>
</evidence>